<dbReference type="InterPro" id="IPR011250">
    <property type="entry name" value="OMP/PagP_B-barrel"/>
</dbReference>
<dbReference type="Pfam" id="PF13505">
    <property type="entry name" value="OMP_b-brl"/>
    <property type="match status" value="1"/>
</dbReference>
<accession>A0A6S6TX97</accession>
<reference evidence="4" key="1">
    <citation type="submission" date="2020-01" db="EMBL/GenBank/DDBJ databases">
        <authorList>
            <person name="Meier V. D."/>
            <person name="Meier V D."/>
        </authorList>
    </citation>
    <scope>NUCLEOTIDE SEQUENCE</scope>
    <source>
        <strain evidence="4">HLG_WM_MAG_06</strain>
    </source>
</reference>
<gene>
    <name evidence="4" type="ORF">HELGO_WM7863</name>
</gene>
<protein>
    <recommendedName>
        <fullName evidence="3">Outer membrane protein beta-barrel domain-containing protein</fullName>
    </recommendedName>
</protein>
<dbReference type="SUPFAM" id="SSF56925">
    <property type="entry name" value="OMPA-like"/>
    <property type="match status" value="1"/>
</dbReference>
<evidence type="ECO:0000313" key="4">
    <source>
        <dbReference type="EMBL" id="CAA6819189.1"/>
    </source>
</evidence>
<proteinExistence type="predicted"/>
<organism evidence="4">
    <name type="scientific">uncultured Sulfurovum sp</name>
    <dbReference type="NCBI Taxonomy" id="269237"/>
    <lineage>
        <taxon>Bacteria</taxon>
        <taxon>Pseudomonadati</taxon>
        <taxon>Campylobacterota</taxon>
        <taxon>Epsilonproteobacteria</taxon>
        <taxon>Campylobacterales</taxon>
        <taxon>Sulfurovaceae</taxon>
        <taxon>Sulfurovum</taxon>
        <taxon>environmental samples</taxon>
    </lineage>
</organism>
<feature type="domain" description="Outer membrane protein beta-barrel" evidence="3">
    <location>
        <begin position="73"/>
        <end position="247"/>
    </location>
</feature>
<name>A0A6S6TX97_9BACT</name>
<keyword evidence="1 2" id="KW-0732">Signal</keyword>
<evidence type="ECO:0000256" key="2">
    <source>
        <dbReference type="SAM" id="SignalP"/>
    </source>
</evidence>
<feature type="signal peptide" evidence="2">
    <location>
        <begin position="1"/>
        <end position="20"/>
    </location>
</feature>
<feature type="chain" id="PRO_5027686854" description="Outer membrane protein beta-barrel domain-containing protein" evidence="2">
    <location>
        <begin position="21"/>
        <end position="247"/>
    </location>
</feature>
<dbReference type="InterPro" id="IPR027385">
    <property type="entry name" value="Beta-barrel_OMP"/>
</dbReference>
<dbReference type="Gene3D" id="2.40.160.20">
    <property type="match status" value="1"/>
</dbReference>
<sequence>MKNMKLSFITLMAITGMLHAGGELYVVTPYETEDIQMAEEAYVEPMVEPVIEEVFAPEPVVVAPVHVPVPVTDVNPSGFYAGIGIAAARYNSNCSTTPIGCGPGQVDKTAGVMARVGYDFNQYIGLEARGIRTNWKSDGGKVKHAGIFVKPMIPVGDKSNIYGLVGVAKTTTQGSMQRTDAEALALGLGVEVDLSKDTPKEGRYGRDFDGKGNQEKGLGAFADYERMVVKSGSPDLDAVSVGVTYDF</sequence>
<evidence type="ECO:0000259" key="3">
    <source>
        <dbReference type="Pfam" id="PF13505"/>
    </source>
</evidence>
<dbReference type="EMBL" id="CACVAP010000092">
    <property type="protein sequence ID" value="CAA6819189.1"/>
    <property type="molecule type" value="Genomic_DNA"/>
</dbReference>
<evidence type="ECO:0000256" key="1">
    <source>
        <dbReference type="ARBA" id="ARBA00022729"/>
    </source>
</evidence>
<dbReference type="AlphaFoldDB" id="A0A6S6TX97"/>